<dbReference type="EMBL" id="LJZO01000031">
    <property type="protein sequence ID" value="ROV93797.1"/>
    <property type="molecule type" value="Genomic_DNA"/>
</dbReference>
<dbReference type="GO" id="GO:0016787">
    <property type="term" value="F:hydrolase activity"/>
    <property type="evidence" value="ECO:0007669"/>
    <property type="project" value="InterPro"/>
</dbReference>
<feature type="region of interest" description="Disordered" evidence="1">
    <location>
        <begin position="429"/>
        <end position="470"/>
    </location>
</feature>
<dbReference type="OrthoDB" id="630188at2759"/>
<dbReference type="InterPro" id="IPR051693">
    <property type="entry name" value="UPF0046_metallophosphoest"/>
</dbReference>
<dbReference type="AlphaFoldDB" id="A0A423VRX5"/>
<dbReference type="Pfam" id="PF00149">
    <property type="entry name" value="Metallophos"/>
    <property type="match status" value="1"/>
</dbReference>
<feature type="region of interest" description="Disordered" evidence="1">
    <location>
        <begin position="500"/>
        <end position="519"/>
    </location>
</feature>
<dbReference type="InterPro" id="IPR004843">
    <property type="entry name" value="Calcineurin-like_PHP"/>
</dbReference>
<organism evidence="3 4">
    <name type="scientific">Cytospora chrysosperma</name>
    <name type="common">Cytospora canker fungus</name>
    <name type="synonym">Sphaeria chrysosperma</name>
    <dbReference type="NCBI Taxonomy" id="252740"/>
    <lineage>
        <taxon>Eukaryota</taxon>
        <taxon>Fungi</taxon>
        <taxon>Dikarya</taxon>
        <taxon>Ascomycota</taxon>
        <taxon>Pezizomycotina</taxon>
        <taxon>Sordariomycetes</taxon>
        <taxon>Sordariomycetidae</taxon>
        <taxon>Diaporthales</taxon>
        <taxon>Cytosporaceae</taxon>
        <taxon>Cytospora</taxon>
    </lineage>
</organism>
<protein>
    <recommendedName>
        <fullName evidence="2">Calcineurin-like phosphoesterase domain-containing protein</fullName>
    </recommendedName>
</protein>
<evidence type="ECO:0000313" key="3">
    <source>
        <dbReference type="EMBL" id="ROV93797.1"/>
    </source>
</evidence>
<feature type="compositionally biased region" description="Acidic residues" evidence="1">
    <location>
        <begin position="429"/>
        <end position="439"/>
    </location>
</feature>
<evidence type="ECO:0000313" key="4">
    <source>
        <dbReference type="Proteomes" id="UP000284375"/>
    </source>
</evidence>
<feature type="compositionally biased region" description="Basic and acidic residues" evidence="1">
    <location>
        <begin position="461"/>
        <end position="470"/>
    </location>
</feature>
<dbReference type="PANTHER" id="PTHR12905:SF0">
    <property type="entry name" value="CALCINEURIN-LIKE PHOSPHOESTERASE DOMAIN-CONTAINING PROTEIN"/>
    <property type="match status" value="1"/>
</dbReference>
<accession>A0A423VRX5</accession>
<dbReference type="SUPFAM" id="SSF56300">
    <property type="entry name" value="Metallo-dependent phosphatases"/>
    <property type="match status" value="1"/>
</dbReference>
<feature type="compositionally biased region" description="Polar residues" evidence="1">
    <location>
        <begin position="450"/>
        <end position="460"/>
    </location>
</feature>
<comment type="caution">
    <text evidence="3">The sequence shown here is derived from an EMBL/GenBank/DDBJ whole genome shotgun (WGS) entry which is preliminary data.</text>
</comment>
<dbReference type="Gene3D" id="3.60.21.10">
    <property type="match status" value="1"/>
</dbReference>
<evidence type="ECO:0000256" key="1">
    <source>
        <dbReference type="SAM" id="MobiDB-lite"/>
    </source>
</evidence>
<name>A0A423VRX5_CYTCH</name>
<dbReference type="PANTHER" id="PTHR12905">
    <property type="entry name" value="METALLOPHOSPHOESTERASE"/>
    <property type="match status" value="1"/>
</dbReference>
<dbReference type="InterPro" id="IPR029052">
    <property type="entry name" value="Metallo-depent_PP-like"/>
</dbReference>
<feature type="region of interest" description="Disordered" evidence="1">
    <location>
        <begin position="1"/>
        <end position="48"/>
    </location>
</feature>
<dbReference type="Proteomes" id="UP000284375">
    <property type="component" value="Unassembled WGS sequence"/>
</dbReference>
<keyword evidence="4" id="KW-1185">Reference proteome</keyword>
<evidence type="ECO:0000259" key="2">
    <source>
        <dbReference type="Pfam" id="PF00149"/>
    </source>
</evidence>
<gene>
    <name evidence="3" type="ORF">VSDG_06959</name>
</gene>
<sequence length="561" mass="63343">MYTIERLQEEPTQEDKGPYTETNRSSQDDDDKPKSPQLEPVIKDQRETKVTEGHVNTRFFIISDIHTEVFKPDEVPEGAAAAADVMICCGDLTDNSELHEYRRIVGMLSKVAAPLKLVVAGNHDGTLDIEGFWDASNWRYKRWPQRKSDKAAKLFGNIGEARLILEQEGFIVLGEGHHKFPLGNGAELRVYASPATPNRASRYRAFQYKKNRGHGFRIDQDVDVVITHGPPKGILDPDPLGTKYRGCDELFDAIARARPRLHCFGHNHGGWGATLVKWNYETGGEELKTKDSAMHHETELMSLKDMQPVMCGTDTWSKEIGDRRKRELAKARCVPTSHCTSDRFFVRKDKHTLFVNASWSKVIRNDQGQYTQWPWLVDIEIPKQREKVVFANVDGENGTDEITSEGPSAEDYHLMTEKLARLGQGIKDDEADDADEDSSLQETAGEHSNQKTLVQSGIEQSQERRTRRGKIEIRLGRGDKIPVRKKALVTAGVTFLKSWSLSSPDSADRDGDNQDGDQGLAIKNYKEISGVDESLDCDRSVCFFDKASQHRDMNIWGWGQK</sequence>
<proteinExistence type="predicted"/>
<feature type="compositionally biased region" description="Basic and acidic residues" evidence="1">
    <location>
        <begin position="1"/>
        <end position="18"/>
    </location>
</feature>
<reference evidence="3 4" key="1">
    <citation type="submission" date="2015-09" db="EMBL/GenBank/DDBJ databases">
        <title>Host preference determinants of Valsa canker pathogens revealed by comparative genomics.</title>
        <authorList>
            <person name="Yin Z."/>
            <person name="Huang L."/>
        </authorList>
    </citation>
    <scope>NUCLEOTIDE SEQUENCE [LARGE SCALE GENOMIC DNA]</scope>
    <source>
        <strain evidence="3 4">YSFL</strain>
    </source>
</reference>
<feature type="domain" description="Calcineurin-like phosphoesterase" evidence="2">
    <location>
        <begin position="58"/>
        <end position="269"/>
    </location>
</feature>